<dbReference type="AlphaFoldDB" id="A0A8S1DMF8"/>
<protein>
    <submittedName>
        <fullName evidence="1">Uncharacterized protein</fullName>
    </submittedName>
</protein>
<comment type="caution">
    <text evidence="1">The sequence shown here is derived from an EMBL/GenBank/DDBJ whole genome shotgun (WGS) entry which is preliminary data.</text>
</comment>
<dbReference type="Proteomes" id="UP000494165">
    <property type="component" value="Unassembled WGS sequence"/>
</dbReference>
<proteinExistence type="predicted"/>
<reference evidence="1 2" key="1">
    <citation type="submission" date="2020-04" db="EMBL/GenBank/DDBJ databases">
        <authorList>
            <person name="Alioto T."/>
            <person name="Alioto T."/>
            <person name="Gomez Garrido J."/>
        </authorList>
    </citation>
    <scope>NUCLEOTIDE SEQUENCE [LARGE SCALE GENOMIC DNA]</scope>
</reference>
<keyword evidence="2" id="KW-1185">Reference proteome</keyword>
<accession>A0A8S1DMF8</accession>
<sequence length="331" mass="36891">MVQTLSRFSASSARRSLTRSQFARRQSGSVVSTGVGQRELTSRCTCRASWSLTPLRRRRPDCFSGGFELLLAAWLQVRKNHQQDAACWTPPTNAVLPVNDVLRWDHLMVEHVCGKPAPLDAQQGRTLPIIRKLLQYTFPAFAALINGAVQCTLPHSYTAMAQPDQRVAMEKKLTTGISDLMTAAMYSTLETCRYKIRKEDADLYAKTEEYGVSVMHFAAVNKIYGVELGKTPIEYALMDCNEDVASEMVHLIDFERSVAFCTFNCNPVLRPESASGPSQHRPDLSECRRRLVSLSLSLSLARSLLLLLAALDVSKRVLFSHSHSTAKGVPR</sequence>
<name>A0A8S1DMF8_9INSE</name>
<evidence type="ECO:0000313" key="2">
    <source>
        <dbReference type="Proteomes" id="UP000494165"/>
    </source>
</evidence>
<organism evidence="1 2">
    <name type="scientific">Cloeon dipterum</name>
    <dbReference type="NCBI Taxonomy" id="197152"/>
    <lineage>
        <taxon>Eukaryota</taxon>
        <taxon>Metazoa</taxon>
        <taxon>Ecdysozoa</taxon>
        <taxon>Arthropoda</taxon>
        <taxon>Hexapoda</taxon>
        <taxon>Insecta</taxon>
        <taxon>Pterygota</taxon>
        <taxon>Palaeoptera</taxon>
        <taxon>Ephemeroptera</taxon>
        <taxon>Pisciforma</taxon>
        <taxon>Baetidae</taxon>
        <taxon>Cloeon</taxon>
    </lineage>
</organism>
<evidence type="ECO:0000313" key="1">
    <source>
        <dbReference type="EMBL" id="CAB3384940.1"/>
    </source>
</evidence>
<dbReference type="EMBL" id="CADEPI010000380">
    <property type="protein sequence ID" value="CAB3384940.1"/>
    <property type="molecule type" value="Genomic_DNA"/>
</dbReference>
<gene>
    <name evidence="1" type="ORF">CLODIP_2_CD05846</name>
</gene>
<dbReference type="OrthoDB" id="194358at2759"/>